<dbReference type="Proteomes" id="UP001595699">
    <property type="component" value="Unassembled WGS sequence"/>
</dbReference>
<evidence type="ECO:0000313" key="1">
    <source>
        <dbReference type="EMBL" id="MFC3763724.1"/>
    </source>
</evidence>
<comment type="caution">
    <text evidence="1">The sequence shown here is derived from an EMBL/GenBank/DDBJ whole genome shotgun (WGS) entry which is preliminary data.</text>
</comment>
<evidence type="ECO:0008006" key="3">
    <source>
        <dbReference type="Google" id="ProtNLM"/>
    </source>
</evidence>
<dbReference type="RefSeq" id="WP_205118597.1">
    <property type="nucleotide sequence ID" value="NZ_JAFBCM010000001.1"/>
</dbReference>
<protein>
    <recommendedName>
        <fullName evidence="3">CdiI immunity protein domain-containing protein</fullName>
    </recommendedName>
</protein>
<organism evidence="1 2">
    <name type="scientific">Tenggerimyces flavus</name>
    <dbReference type="NCBI Taxonomy" id="1708749"/>
    <lineage>
        <taxon>Bacteria</taxon>
        <taxon>Bacillati</taxon>
        <taxon>Actinomycetota</taxon>
        <taxon>Actinomycetes</taxon>
        <taxon>Propionibacteriales</taxon>
        <taxon>Nocardioidaceae</taxon>
        <taxon>Tenggerimyces</taxon>
    </lineage>
</organism>
<accession>A0ABV7YHA4</accession>
<name>A0ABV7YHA4_9ACTN</name>
<evidence type="ECO:0000313" key="2">
    <source>
        <dbReference type="Proteomes" id="UP001595699"/>
    </source>
</evidence>
<gene>
    <name evidence="1" type="ORF">ACFOUW_22995</name>
</gene>
<keyword evidence="2" id="KW-1185">Reference proteome</keyword>
<reference evidence="2" key="1">
    <citation type="journal article" date="2019" name="Int. J. Syst. Evol. Microbiol.">
        <title>The Global Catalogue of Microorganisms (GCM) 10K type strain sequencing project: providing services to taxonomists for standard genome sequencing and annotation.</title>
        <authorList>
            <consortium name="The Broad Institute Genomics Platform"/>
            <consortium name="The Broad Institute Genome Sequencing Center for Infectious Disease"/>
            <person name="Wu L."/>
            <person name="Ma J."/>
        </authorList>
    </citation>
    <scope>NUCLEOTIDE SEQUENCE [LARGE SCALE GENOMIC DNA]</scope>
    <source>
        <strain evidence="2">CGMCC 4.7241</strain>
    </source>
</reference>
<sequence>MSVPGRMRDPEESRVSNRDEPFATLTSYVATYFNPETQPAAVDRLRSAVHRPIEDQHIDTRTFVEELRRVLSGDTELLSENALFDVTHYYDRTDEAFLKRVWGELFPEEPLPTRG</sequence>
<proteinExistence type="predicted"/>
<dbReference type="EMBL" id="JBHRZH010000020">
    <property type="protein sequence ID" value="MFC3763724.1"/>
    <property type="molecule type" value="Genomic_DNA"/>
</dbReference>